<evidence type="ECO:0000256" key="8">
    <source>
        <dbReference type="HAMAP-Rule" id="MF_00022"/>
    </source>
</evidence>
<dbReference type="InterPro" id="IPR004527">
    <property type="entry name" value="Glu-tRNA-ligase_bac/mito"/>
</dbReference>
<dbReference type="SUPFAM" id="SSF52374">
    <property type="entry name" value="Nucleotidylyl transferase"/>
    <property type="match status" value="1"/>
</dbReference>
<dbReference type="Pfam" id="PF00749">
    <property type="entry name" value="tRNA-synt_1c"/>
    <property type="match status" value="1"/>
</dbReference>
<dbReference type="GO" id="GO:0005737">
    <property type="term" value="C:cytoplasm"/>
    <property type="evidence" value="ECO:0007669"/>
    <property type="project" value="UniProtKB-SubCell"/>
</dbReference>
<gene>
    <name evidence="8" type="primary">gltX</name>
    <name evidence="11" type="ORF">GQF03_00585</name>
</gene>
<evidence type="ECO:0000256" key="6">
    <source>
        <dbReference type="ARBA" id="ARBA00022917"/>
    </source>
</evidence>
<dbReference type="GO" id="GO:0004818">
    <property type="term" value="F:glutamate-tRNA ligase activity"/>
    <property type="evidence" value="ECO:0007669"/>
    <property type="project" value="UniProtKB-UniRule"/>
</dbReference>
<feature type="short sequence motif" description="'KMSKS' region" evidence="8">
    <location>
        <begin position="240"/>
        <end position="244"/>
    </location>
</feature>
<evidence type="ECO:0000256" key="4">
    <source>
        <dbReference type="ARBA" id="ARBA00022741"/>
    </source>
</evidence>
<feature type="binding site" evidence="8">
    <location>
        <position position="243"/>
    </location>
    <ligand>
        <name>ATP</name>
        <dbReference type="ChEBI" id="CHEBI:30616"/>
    </ligand>
</feature>
<comment type="caution">
    <text evidence="8">Lacks conserved residue(s) required for the propagation of feature annotation.</text>
</comment>
<dbReference type="PROSITE" id="PS00178">
    <property type="entry name" value="AA_TRNA_LIGASE_I"/>
    <property type="match status" value="1"/>
</dbReference>
<evidence type="ECO:0000259" key="9">
    <source>
        <dbReference type="Pfam" id="PF00749"/>
    </source>
</evidence>
<dbReference type="EC" id="6.1.1.17" evidence="8"/>
<evidence type="ECO:0000256" key="2">
    <source>
        <dbReference type="ARBA" id="ARBA00022490"/>
    </source>
</evidence>
<feature type="domain" description="Glutamyl/glutaminyl-tRNA synthetase class Ib catalytic" evidence="9">
    <location>
        <begin position="4"/>
        <end position="306"/>
    </location>
</feature>
<dbReference type="RefSeq" id="WP_161337246.1">
    <property type="nucleotide sequence ID" value="NZ_JBHSDG010000002.1"/>
</dbReference>
<dbReference type="InterPro" id="IPR008925">
    <property type="entry name" value="aa_tRNA-synth_I_cd-bd_sf"/>
</dbReference>
<dbReference type="EMBL" id="WTVA01000001">
    <property type="protein sequence ID" value="MZR20823.1"/>
    <property type="molecule type" value="Genomic_DNA"/>
</dbReference>
<feature type="short sequence motif" description="'HIGH' region" evidence="8">
    <location>
        <begin position="9"/>
        <end position="19"/>
    </location>
</feature>
<keyword evidence="3 8" id="KW-0436">Ligase</keyword>
<evidence type="ECO:0000256" key="7">
    <source>
        <dbReference type="ARBA" id="ARBA00023146"/>
    </source>
</evidence>
<keyword evidence="12" id="KW-1185">Reference proteome</keyword>
<comment type="caution">
    <text evidence="11">The sequence shown here is derived from an EMBL/GenBank/DDBJ whole genome shotgun (WGS) entry which is preliminary data.</text>
</comment>
<dbReference type="Gene3D" id="1.10.10.350">
    <property type="match status" value="1"/>
</dbReference>
<dbReference type="GO" id="GO:0006424">
    <property type="term" value="P:glutamyl-tRNA aminoacylation"/>
    <property type="evidence" value="ECO:0007669"/>
    <property type="project" value="UniProtKB-UniRule"/>
</dbReference>
<keyword evidence="2 8" id="KW-0963">Cytoplasm</keyword>
<dbReference type="Proteomes" id="UP000445696">
    <property type="component" value="Unassembled WGS sequence"/>
</dbReference>
<dbReference type="HAMAP" id="MF_00022">
    <property type="entry name" value="Glu_tRNA_synth_type1"/>
    <property type="match status" value="1"/>
</dbReference>
<comment type="subunit">
    <text evidence="8">Monomer.</text>
</comment>
<protein>
    <recommendedName>
        <fullName evidence="8">Glutamate--tRNA ligase</fullName>
        <ecNumber evidence="8">6.1.1.17</ecNumber>
    </recommendedName>
    <alternativeName>
        <fullName evidence="8">Glutamyl-tRNA synthetase</fullName>
        <shortName evidence="8">GluRS</shortName>
    </alternativeName>
</protein>
<dbReference type="GO" id="GO:0000049">
    <property type="term" value="F:tRNA binding"/>
    <property type="evidence" value="ECO:0007669"/>
    <property type="project" value="InterPro"/>
</dbReference>
<evidence type="ECO:0000256" key="5">
    <source>
        <dbReference type="ARBA" id="ARBA00022840"/>
    </source>
</evidence>
<keyword evidence="5 8" id="KW-0067">ATP-binding</keyword>
<dbReference type="Pfam" id="PF19269">
    <property type="entry name" value="Anticodon_2"/>
    <property type="match status" value="1"/>
</dbReference>
<evidence type="ECO:0000313" key="11">
    <source>
        <dbReference type="EMBL" id="MZR20823.1"/>
    </source>
</evidence>
<evidence type="ECO:0000313" key="12">
    <source>
        <dbReference type="Proteomes" id="UP000445696"/>
    </source>
</evidence>
<organism evidence="11 12">
    <name type="scientific">Sneathiella chungangensis</name>
    <dbReference type="NCBI Taxonomy" id="1418234"/>
    <lineage>
        <taxon>Bacteria</taxon>
        <taxon>Pseudomonadati</taxon>
        <taxon>Pseudomonadota</taxon>
        <taxon>Alphaproteobacteria</taxon>
        <taxon>Sneathiellales</taxon>
        <taxon>Sneathiellaceae</taxon>
        <taxon>Sneathiella</taxon>
    </lineage>
</organism>
<keyword evidence="4 8" id="KW-0547">Nucleotide-binding</keyword>
<keyword evidence="6 8" id="KW-0648">Protein biosynthesis</keyword>
<dbReference type="InterPro" id="IPR049940">
    <property type="entry name" value="GluQ/Sye"/>
</dbReference>
<comment type="subcellular location">
    <subcellularLocation>
        <location evidence="8">Cytoplasm</location>
    </subcellularLocation>
</comment>
<dbReference type="Gene3D" id="3.40.50.620">
    <property type="entry name" value="HUPs"/>
    <property type="match status" value="1"/>
</dbReference>
<keyword evidence="7 8" id="KW-0030">Aminoacyl-tRNA synthetase</keyword>
<dbReference type="InterPro" id="IPR001412">
    <property type="entry name" value="aa-tRNA-synth_I_CS"/>
</dbReference>
<comment type="similarity">
    <text evidence="1 8">Belongs to the class-I aminoacyl-tRNA synthetase family. Glutamate--tRNA ligase type 1 subfamily.</text>
</comment>
<accession>A0A845M6D3</accession>
<dbReference type="InterPro" id="IPR045462">
    <property type="entry name" value="aa-tRNA-synth_I_cd-bd"/>
</dbReference>
<proteinExistence type="inferred from homology"/>
<feature type="domain" description="Aminoacyl-tRNA synthetase class I anticodon-binding" evidence="10">
    <location>
        <begin position="367"/>
        <end position="439"/>
    </location>
</feature>
<comment type="function">
    <text evidence="8">Catalyzes the attachment of glutamate to tRNA(Glu) in a two-step reaction: glutamate is first activated by ATP to form Glu-AMP and then transferred to the acceptor end of tRNA(Glu).</text>
</comment>
<reference evidence="11 12" key="1">
    <citation type="journal article" date="2014" name="Int. J. Syst. Evol. Microbiol.">
        <title>Sneathiella chungangensis sp. nov., isolated from a marine sand, and emended description of the genus Sneathiella.</title>
        <authorList>
            <person name="Siamphan C."/>
            <person name="Kim H."/>
            <person name="Lee J.S."/>
            <person name="Kim W."/>
        </authorList>
    </citation>
    <scope>NUCLEOTIDE SEQUENCE [LARGE SCALE GENOMIC DNA]</scope>
    <source>
        <strain evidence="11 12">KCTC 32476</strain>
    </source>
</reference>
<dbReference type="GO" id="GO:0005524">
    <property type="term" value="F:ATP binding"/>
    <property type="evidence" value="ECO:0007669"/>
    <property type="project" value="UniProtKB-UniRule"/>
</dbReference>
<dbReference type="InterPro" id="IPR014729">
    <property type="entry name" value="Rossmann-like_a/b/a_fold"/>
</dbReference>
<evidence type="ECO:0000256" key="1">
    <source>
        <dbReference type="ARBA" id="ARBA00007894"/>
    </source>
</evidence>
<dbReference type="NCBIfam" id="TIGR00464">
    <property type="entry name" value="gltX_bact"/>
    <property type="match status" value="1"/>
</dbReference>
<dbReference type="InterPro" id="IPR000924">
    <property type="entry name" value="Glu/Gln-tRNA-synth"/>
</dbReference>
<name>A0A845M6D3_9PROT</name>
<dbReference type="OrthoDB" id="9807503at2"/>
<evidence type="ECO:0000256" key="3">
    <source>
        <dbReference type="ARBA" id="ARBA00022598"/>
    </source>
</evidence>
<dbReference type="PANTHER" id="PTHR43311">
    <property type="entry name" value="GLUTAMATE--TRNA LIGASE"/>
    <property type="match status" value="1"/>
</dbReference>
<dbReference type="InterPro" id="IPR020058">
    <property type="entry name" value="Glu/Gln-tRNA-synth_Ib_cat-dom"/>
</dbReference>
<evidence type="ECO:0000259" key="10">
    <source>
        <dbReference type="Pfam" id="PF19269"/>
    </source>
</evidence>
<dbReference type="AlphaFoldDB" id="A0A845M6D3"/>
<comment type="catalytic activity">
    <reaction evidence="8">
        <text>tRNA(Glu) + L-glutamate + ATP = L-glutamyl-tRNA(Glu) + AMP + diphosphate</text>
        <dbReference type="Rhea" id="RHEA:23540"/>
        <dbReference type="Rhea" id="RHEA-COMP:9663"/>
        <dbReference type="Rhea" id="RHEA-COMP:9680"/>
        <dbReference type="ChEBI" id="CHEBI:29985"/>
        <dbReference type="ChEBI" id="CHEBI:30616"/>
        <dbReference type="ChEBI" id="CHEBI:33019"/>
        <dbReference type="ChEBI" id="CHEBI:78442"/>
        <dbReference type="ChEBI" id="CHEBI:78520"/>
        <dbReference type="ChEBI" id="CHEBI:456215"/>
        <dbReference type="EC" id="6.1.1.17"/>
    </reaction>
</comment>
<dbReference type="PANTHER" id="PTHR43311:SF2">
    <property type="entry name" value="GLUTAMATE--TRNA LIGASE, MITOCHONDRIAL-RELATED"/>
    <property type="match status" value="1"/>
</dbReference>
<dbReference type="PRINTS" id="PR00987">
    <property type="entry name" value="TRNASYNTHGLU"/>
</dbReference>
<dbReference type="SUPFAM" id="SSF48163">
    <property type="entry name" value="An anticodon-binding domain of class I aminoacyl-tRNA synthetases"/>
    <property type="match status" value="1"/>
</dbReference>
<dbReference type="InterPro" id="IPR020751">
    <property type="entry name" value="aa-tRNA-synth_I_codon-bd_sub2"/>
</dbReference>
<sequence>MSTRYRFAPSPTGYLHVGNARLALINWLSAKKDGGEMILRLDDTDEDRSTEAYAAAIQEDLKWLGLDWSELKKQSERSEAYRRAFETLKAAGRLYPCYETGEELDYKRKRRLARKLPPVYDRAALELTEADKAKLEAEGRKPHWRFKLDQVVIRWEDMVRGSVEVDGASMSDPVLIRSDGRPLYHMPSVVDDIDFAITHVIRGEDHVSNTALHIQIFEALGASVPTFGHIPLLMGPDGGPLSKREGSQSLRELRANGIEAMAVDSLLARLGTSENVEICHSLEEIVAGFDIHHFSRAAAKFDPAELANLNAKLLHQLDWAEVKDRLAIPGADETFWNAVRGNLTKLDDAKDWWQVVRGPMTPVVENADFLRAAAEQLPDGEITPESWKAWTTAVKETTGAKGKALFMPLRLALTGRPHGPEMNNLLPLIGRENILARLTGRAG</sequence>